<keyword evidence="7" id="KW-0812">Transmembrane</keyword>
<reference evidence="15 16" key="1">
    <citation type="submission" date="2020-11" db="EMBL/GenBank/DDBJ databases">
        <title>Kefir isolates.</title>
        <authorList>
            <person name="Marcisauskas S."/>
            <person name="Kim Y."/>
            <person name="Blasche S."/>
        </authorList>
    </citation>
    <scope>NUCLEOTIDE SEQUENCE [LARGE SCALE GENOMIC DNA]</scope>
    <source>
        <strain evidence="15 16">OG2</strain>
    </source>
</reference>
<name>A0A9P7BCW4_MAUEX</name>
<dbReference type="GO" id="GO:0005789">
    <property type="term" value="C:endoplasmic reticulum membrane"/>
    <property type="evidence" value="ECO:0007669"/>
    <property type="project" value="UniProtKB-SubCell"/>
</dbReference>
<evidence type="ECO:0000256" key="2">
    <source>
        <dbReference type="ARBA" id="ARBA00004922"/>
    </source>
</evidence>
<dbReference type="PANTHER" id="PTHR45919">
    <property type="entry name" value="GDP-MAN:MAN(3)GLCNAC(2)-PP-DOL ALPHA-1,2-MANNOSYLTRANSFERASE"/>
    <property type="match status" value="1"/>
</dbReference>
<evidence type="ECO:0000256" key="10">
    <source>
        <dbReference type="ARBA" id="ARBA00023136"/>
    </source>
</evidence>
<evidence type="ECO:0000313" key="16">
    <source>
        <dbReference type="Proteomes" id="UP000750334"/>
    </source>
</evidence>
<keyword evidence="6 12" id="KW-0808">Transferase</keyword>
<dbReference type="SUPFAM" id="SSF53756">
    <property type="entry name" value="UDP-Glycosyltransferase/glycogen phosphorylase"/>
    <property type="match status" value="1"/>
</dbReference>
<dbReference type="GO" id="GO:0004377">
    <property type="term" value="F:GDP-Man:Man(3)GlcNAc(2)-PP-Dol alpha-1,2-mannosyltransferase activity"/>
    <property type="evidence" value="ECO:0007669"/>
    <property type="project" value="UniProtKB-UniRule"/>
</dbReference>
<dbReference type="CDD" id="cd03806">
    <property type="entry name" value="GT4_ALG11-like"/>
    <property type="match status" value="1"/>
</dbReference>
<dbReference type="PANTHER" id="PTHR45919:SF1">
    <property type="entry name" value="GDP-MAN:MAN(3)GLCNAC(2)-PP-DOL ALPHA-1,2-MANNOSYLTRANSFERASE"/>
    <property type="match status" value="1"/>
</dbReference>
<evidence type="ECO:0000256" key="12">
    <source>
        <dbReference type="RuleBase" id="RU367051"/>
    </source>
</evidence>
<evidence type="ECO:0000256" key="1">
    <source>
        <dbReference type="ARBA" id="ARBA00004389"/>
    </source>
</evidence>
<proteinExistence type="inferred from homology"/>
<evidence type="ECO:0000313" key="15">
    <source>
        <dbReference type="EMBL" id="KAG0671748.1"/>
    </source>
</evidence>
<evidence type="ECO:0000259" key="13">
    <source>
        <dbReference type="Pfam" id="PF00534"/>
    </source>
</evidence>
<dbReference type="Gene3D" id="3.40.50.2000">
    <property type="entry name" value="Glycogen Phosphorylase B"/>
    <property type="match status" value="1"/>
</dbReference>
<accession>A0A9P7BCW4</accession>
<dbReference type="Pfam" id="PF15924">
    <property type="entry name" value="ALG11_N"/>
    <property type="match status" value="1"/>
</dbReference>
<dbReference type="InterPro" id="IPR038013">
    <property type="entry name" value="ALG11"/>
</dbReference>
<keyword evidence="10" id="KW-0472">Membrane</keyword>
<sequence length="543" mass="63040">MVSLLTIALAQCIVTISLVYLRMQSVNQTLMKPPNHYKDKLLNAITGCTVHRKLFSWWKLGSVRRELLLRALDVRNFSNEETNNLIDNMLKDPRELEHMKETLKSDSVPRRTLFGYFHPFCNAGGGGEKVLWKAVETTLAFDPNIIVLIYTGDCDSTGSEILENVQNRFDYKFDTSRICFIFLKYRYLVDSKTWPHFTLIGQALGSIILTIEAILKCPPDIWCDTMGYPFGYPWVWHLLRIPIVTYTHFPVISSDMLNKLSHQPRSLKNMGKQVYWRLFMKYYQHIGNYITIATTNSSWTNDHISRIWRQCKTHVIFPPCSTEKLVNYEKESSVRLVRKNQAIVLAQFRPEKRHRLIIKEYSKYLKSATYDDIPKLIFIGSTRSDTDREYVEELKRYAYQHLKIPQEHFEIMTDLPYDDIKKMLWTSTYGINAMWNEHFGIAVVEYIAGGLIPIVHGSAGPLFDIVIDNVGFFFLDPSDPDYKETHSILGFGTLCDAFKEVSYLNDADKKKLSDIAIRIALTKFSDNKFDGKWIDVVLSKVLH</sequence>
<dbReference type="OrthoDB" id="2276068at2759"/>
<dbReference type="Pfam" id="PF00534">
    <property type="entry name" value="Glycos_transf_1"/>
    <property type="match status" value="1"/>
</dbReference>
<keyword evidence="5 12" id="KW-0328">Glycosyltransferase</keyword>
<gene>
    <name evidence="15" type="primary">ALG11</name>
    <name evidence="15" type="ORF">C6P45_005013</name>
</gene>
<dbReference type="GO" id="GO:0006487">
    <property type="term" value="P:protein N-linked glycosylation"/>
    <property type="evidence" value="ECO:0007669"/>
    <property type="project" value="TreeGrafter"/>
</dbReference>
<evidence type="ECO:0000256" key="7">
    <source>
        <dbReference type="ARBA" id="ARBA00022692"/>
    </source>
</evidence>
<dbReference type="Proteomes" id="UP000750334">
    <property type="component" value="Unassembled WGS sequence"/>
</dbReference>
<evidence type="ECO:0000256" key="8">
    <source>
        <dbReference type="ARBA" id="ARBA00022824"/>
    </source>
</evidence>
<evidence type="ECO:0000256" key="9">
    <source>
        <dbReference type="ARBA" id="ARBA00022989"/>
    </source>
</evidence>
<evidence type="ECO:0000256" key="3">
    <source>
        <dbReference type="ARBA" id="ARBA00012645"/>
    </source>
</evidence>
<evidence type="ECO:0000256" key="4">
    <source>
        <dbReference type="ARBA" id="ARBA00022018"/>
    </source>
</evidence>
<comment type="caution">
    <text evidence="15">The sequence shown here is derived from an EMBL/GenBank/DDBJ whole genome shotgun (WGS) entry which is preliminary data.</text>
</comment>
<keyword evidence="9" id="KW-1133">Transmembrane helix</keyword>
<comment type="function">
    <text evidence="12">GDP-Man:Man(3)GlcNAc(2)-PP-Dol alpha-1,2-mannosyltransferase that operates in the biosynthetic pathway of dolichol-linked oligosaccharides, the glycan precursors employed in protein asparagine (N)-glycosylation. The assembly of dolichol-linked oligosaccharides begins on the cytosolic side of the endoplasmic reticulum membrane and finishes in its lumen. The sequential addition of sugars to dolichol pyrophosphate produces dolichol-linked oligosaccharides containing fourteen sugars, including two GlcNAcs, nine mannoses and three glucoses. Once assembled, the oligosaccharide is transferred from the lipid to nascent proteins by oligosaccharyltransferases. Catalyzes, on the cytoplasmic face of the endoplasmic reticulum, the addition of the fourth and fifth mannose residues to the dolichol-linked oligosaccharide chain, to produce Man(5)GlcNAc(2)-PP-dolichol core oligosaccharide.</text>
</comment>
<comment type="pathway">
    <text evidence="2 12">Protein modification; protein glycosylation.</text>
</comment>
<dbReference type="EC" id="2.4.1.131" evidence="3 12"/>
<keyword evidence="8 12" id="KW-0256">Endoplasmic reticulum</keyword>
<comment type="catalytic activity">
    <reaction evidence="11 12">
        <text>an alpha-D-Man-(1-&gt;3)-[alpha-D-Man-(1-&gt;6)]-beta-D-Man-(1-&gt;4)-beta-D-GlcNAc-(1-&gt;4)-alpha-D-GlcNAc-diphospho-di-trans,poly-cis-dolichol + 2 GDP-alpha-D-mannose = an alpha-D-Man-(1-&gt;2)-alpha-D-Man-(1-&gt;2)-alpha-D-Man-(1-&gt;3)-[alpha-D-Man-(1-&gt;6)]-beta-D-Man-(1-&gt;4)-beta-D-GlcNAc-(1-&gt;4)-alpha-D-GlcNAc-diphospho-di-trans,poly-cis-dolichol + 2 GDP + 2 H(+)</text>
        <dbReference type="Rhea" id="RHEA:29523"/>
        <dbReference type="Rhea" id="RHEA-COMP:19515"/>
        <dbReference type="Rhea" id="RHEA-COMP:19516"/>
        <dbReference type="ChEBI" id="CHEBI:15378"/>
        <dbReference type="ChEBI" id="CHEBI:57527"/>
        <dbReference type="ChEBI" id="CHEBI:58189"/>
        <dbReference type="ChEBI" id="CHEBI:132511"/>
        <dbReference type="ChEBI" id="CHEBI:132515"/>
        <dbReference type="EC" id="2.4.1.131"/>
    </reaction>
    <physiologicalReaction direction="left-to-right" evidence="11 12">
        <dbReference type="Rhea" id="RHEA:29524"/>
    </physiologicalReaction>
</comment>
<evidence type="ECO:0000256" key="5">
    <source>
        <dbReference type="ARBA" id="ARBA00022676"/>
    </source>
</evidence>
<organism evidence="15 16">
    <name type="scientific">Maudiozyma exigua</name>
    <name type="common">Yeast</name>
    <name type="synonym">Kazachstania exigua</name>
    <dbReference type="NCBI Taxonomy" id="34358"/>
    <lineage>
        <taxon>Eukaryota</taxon>
        <taxon>Fungi</taxon>
        <taxon>Dikarya</taxon>
        <taxon>Ascomycota</taxon>
        <taxon>Saccharomycotina</taxon>
        <taxon>Saccharomycetes</taxon>
        <taxon>Saccharomycetales</taxon>
        <taxon>Saccharomycetaceae</taxon>
        <taxon>Maudiozyma</taxon>
    </lineage>
</organism>
<dbReference type="AlphaFoldDB" id="A0A9P7BCW4"/>
<protein>
    <recommendedName>
        <fullName evidence="4 12">GDP-Man:Man(3)GlcNAc(2)-PP-Dol alpha-1,2-mannosyltransferase</fullName>
        <ecNumber evidence="3 12">2.4.1.131</ecNumber>
    </recommendedName>
</protein>
<comment type="similarity">
    <text evidence="12">Belongs to the glycosyltransferase group 1 family. Glycosyltransferase 4 subfamily.</text>
</comment>
<dbReference type="EMBL" id="PUHR01000008">
    <property type="protein sequence ID" value="KAG0671748.1"/>
    <property type="molecule type" value="Genomic_DNA"/>
</dbReference>
<comment type="subcellular location">
    <subcellularLocation>
        <location evidence="1">Endoplasmic reticulum membrane</location>
        <topology evidence="1">Single-pass membrane protein</topology>
    </subcellularLocation>
</comment>
<keyword evidence="16" id="KW-1185">Reference proteome</keyword>
<evidence type="ECO:0000259" key="14">
    <source>
        <dbReference type="Pfam" id="PF15924"/>
    </source>
</evidence>
<dbReference type="InterPro" id="IPR001296">
    <property type="entry name" value="Glyco_trans_1"/>
</dbReference>
<dbReference type="InterPro" id="IPR031814">
    <property type="entry name" value="ALG11_N"/>
</dbReference>
<feature type="domain" description="Glycosyl transferase family 1" evidence="13">
    <location>
        <begin position="337"/>
        <end position="479"/>
    </location>
</feature>
<evidence type="ECO:0000256" key="6">
    <source>
        <dbReference type="ARBA" id="ARBA00022679"/>
    </source>
</evidence>
<feature type="domain" description="ALG11 mannosyltransferase N-terminal" evidence="14">
    <location>
        <begin position="112"/>
        <end position="308"/>
    </location>
</feature>
<evidence type="ECO:0000256" key="11">
    <source>
        <dbReference type="ARBA" id="ARBA00045065"/>
    </source>
</evidence>